<dbReference type="Proteomes" id="UP000828390">
    <property type="component" value="Unassembled WGS sequence"/>
</dbReference>
<comment type="caution">
    <text evidence="1">The sequence shown here is derived from an EMBL/GenBank/DDBJ whole genome shotgun (WGS) entry which is preliminary data.</text>
</comment>
<sequence>MLNALSQLSGLFAGEGADTPVRAARPSVYALPQELQETQRPCQTHTHTHRYVKHTRIHAGKLYTRAFTQVCEKHTYTGTILA</sequence>
<accession>A0A9D4E8P2</accession>
<dbReference type="AlphaFoldDB" id="A0A9D4E8P2"/>
<evidence type="ECO:0000313" key="2">
    <source>
        <dbReference type="Proteomes" id="UP000828390"/>
    </source>
</evidence>
<protein>
    <submittedName>
        <fullName evidence="1">Uncharacterized protein</fullName>
    </submittedName>
</protein>
<proteinExistence type="predicted"/>
<organism evidence="1 2">
    <name type="scientific">Dreissena polymorpha</name>
    <name type="common">Zebra mussel</name>
    <name type="synonym">Mytilus polymorpha</name>
    <dbReference type="NCBI Taxonomy" id="45954"/>
    <lineage>
        <taxon>Eukaryota</taxon>
        <taxon>Metazoa</taxon>
        <taxon>Spiralia</taxon>
        <taxon>Lophotrochozoa</taxon>
        <taxon>Mollusca</taxon>
        <taxon>Bivalvia</taxon>
        <taxon>Autobranchia</taxon>
        <taxon>Heteroconchia</taxon>
        <taxon>Euheterodonta</taxon>
        <taxon>Imparidentia</taxon>
        <taxon>Neoheterodontei</taxon>
        <taxon>Myida</taxon>
        <taxon>Dreissenoidea</taxon>
        <taxon>Dreissenidae</taxon>
        <taxon>Dreissena</taxon>
    </lineage>
</organism>
<reference evidence="1" key="1">
    <citation type="journal article" date="2019" name="bioRxiv">
        <title>The Genome of the Zebra Mussel, Dreissena polymorpha: A Resource for Invasive Species Research.</title>
        <authorList>
            <person name="McCartney M.A."/>
            <person name="Auch B."/>
            <person name="Kono T."/>
            <person name="Mallez S."/>
            <person name="Zhang Y."/>
            <person name="Obille A."/>
            <person name="Becker A."/>
            <person name="Abrahante J.E."/>
            <person name="Garbe J."/>
            <person name="Badalamenti J.P."/>
            <person name="Herman A."/>
            <person name="Mangelson H."/>
            <person name="Liachko I."/>
            <person name="Sullivan S."/>
            <person name="Sone E.D."/>
            <person name="Koren S."/>
            <person name="Silverstein K.A.T."/>
            <person name="Beckman K.B."/>
            <person name="Gohl D.M."/>
        </authorList>
    </citation>
    <scope>NUCLEOTIDE SEQUENCE</scope>
    <source>
        <strain evidence="1">Duluth1</strain>
        <tissue evidence="1">Whole animal</tissue>
    </source>
</reference>
<evidence type="ECO:0000313" key="1">
    <source>
        <dbReference type="EMBL" id="KAH3774550.1"/>
    </source>
</evidence>
<name>A0A9D4E8P2_DREPO</name>
<keyword evidence="2" id="KW-1185">Reference proteome</keyword>
<reference evidence="1" key="2">
    <citation type="submission" date="2020-11" db="EMBL/GenBank/DDBJ databases">
        <authorList>
            <person name="McCartney M.A."/>
            <person name="Auch B."/>
            <person name="Kono T."/>
            <person name="Mallez S."/>
            <person name="Becker A."/>
            <person name="Gohl D.M."/>
            <person name="Silverstein K.A.T."/>
            <person name="Koren S."/>
            <person name="Bechman K.B."/>
            <person name="Herman A."/>
            <person name="Abrahante J.E."/>
            <person name="Garbe J."/>
        </authorList>
    </citation>
    <scope>NUCLEOTIDE SEQUENCE</scope>
    <source>
        <strain evidence="1">Duluth1</strain>
        <tissue evidence="1">Whole animal</tissue>
    </source>
</reference>
<gene>
    <name evidence="1" type="ORF">DPMN_175932</name>
</gene>
<dbReference type="EMBL" id="JAIWYP010000009">
    <property type="protein sequence ID" value="KAH3774550.1"/>
    <property type="molecule type" value="Genomic_DNA"/>
</dbReference>